<keyword evidence="8" id="KW-1185">Reference proteome</keyword>
<reference evidence="7 8" key="1">
    <citation type="submission" date="2023-03" db="EMBL/GenBank/DDBJ databases">
        <title>Genome insight into feeding habits of ladybird beetles.</title>
        <authorList>
            <person name="Li H.-S."/>
            <person name="Huang Y.-H."/>
            <person name="Pang H."/>
        </authorList>
    </citation>
    <scope>NUCLEOTIDE SEQUENCE [LARGE SCALE GENOMIC DNA]</scope>
    <source>
        <strain evidence="7">SYSU_2023b</strain>
        <tissue evidence="7">Whole body</tissue>
    </source>
</reference>
<dbReference type="PROSITE" id="PS50016">
    <property type="entry name" value="ZF_PHD_2"/>
    <property type="match status" value="1"/>
</dbReference>
<evidence type="ECO:0000256" key="1">
    <source>
        <dbReference type="ARBA" id="ARBA00022723"/>
    </source>
</evidence>
<dbReference type="AlphaFoldDB" id="A0AAW1USL6"/>
<evidence type="ECO:0000256" key="4">
    <source>
        <dbReference type="PROSITE-ProRule" id="PRU00146"/>
    </source>
</evidence>
<dbReference type="Proteomes" id="UP001431783">
    <property type="component" value="Unassembled WGS sequence"/>
</dbReference>
<sequence>MKKNINKANEAKYCGVCNKQFNKSEYKVLCVGKCRKWSCQKCTGMTRKSIENLATENKNWTCKSCKVPKKRQSIVMPKNDDDSSGPEDEEDNESEQFTMSDIMRQLQKITKI</sequence>
<name>A0AAW1USL6_9CUCU</name>
<keyword evidence="3" id="KW-0862">Zinc</keyword>
<accession>A0AAW1USL6</accession>
<dbReference type="GO" id="GO:0008270">
    <property type="term" value="F:zinc ion binding"/>
    <property type="evidence" value="ECO:0007669"/>
    <property type="project" value="UniProtKB-KW"/>
</dbReference>
<gene>
    <name evidence="7" type="ORF">WA026_005110</name>
</gene>
<evidence type="ECO:0000313" key="8">
    <source>
        <dbReference type="Proteomes" id="UP001431783"/>
    </source>
</evidence>
<evidence type="ECO:0000313" key="7">
    <source>
        <dbReference type="EMBL" id="KAK9884158.1"/>
    </source>
</evidence>
<evidence type="ECO:0000256" key="2">
    <source>
        <dbReference type="ARBA" id="ARBA00022771"/>
    </source>
</evidence>
<comment type="caution">
    <text evidence="7">The sequence shown here is derived from an EMBL/GenBank/DDBJ whole genome shotgun (WGS) entry which is preliminary data.</text>
</comment>
<evidence type="ECO:0000259" key="6">
    <source>
        <dbReference type="PROSITE" id="PS50016"/>
    </source>
</evidence>
<keyword evidence="2 4" id="KW-0863">Zinc-finger</keyword>
<evidence type="ECO:0000256" key="3">
    <source>
        <dbReference type="ARBA" id="ARBA00022833"/>
    </source>
</evidence>
<dbReference type="EMBL" id="JARQZJ010000092">
    <property type="protein sequence ID" value="KAK9884158.1"/>
    <property type="molecule type" value="Genomic_DNA"/>
</dbReference>
<dbReference type="SUPFAM" id="SSF57903">
    <property type="entry name" value="FYVE/PHD zinc finger"/>
    <property type="match status" value="1"/>
</dbReference>
<evidence type="ECO:0000256" key="5">
    <source>
        <dbReference type="SAM" id="MobiDB-lite"/>
    </source>
</evidence>
<dbReference type="Gene3D" id="3.30.40.10">
    <property type="entry name" value="Zinc/RING finger domain, C3HC4 (zinc finger)"/>
    <property type="match status" value="1"/>
</dbReference>
<organism evidence="7 8">
    <name type="scientific">Henosepilachna vigintioctopunctata</name>
    <dbReference type="NCBI Taxonomy" id="420089"/>
    <lineage>
        <taxon>Eukaryota</taxon>
        <taxon>Metazoa</taxon>
        <taxon>Ecdysozoa</taxon>
        <taxon>Arthropoda</taxon>
        <taxon>Hexapoda</taxon>
        <taxon>Insecta</taxon>
        <taxon>Pterygota</taxon>
        <taxon>Neoptera</taxon>
        <taxon>Endopterygota</taxon>
        <taxon>Coleoptera</taxon>
        <taxon>Polyphaga</taxon>
        <taxon>Cucujiformia</taxon>
        <taxon>Coccinelloidea</taxon>
        <taxon>Coccinellidae</taxon>
        <taxon>Epilachninae</taxon>
        <taxon>Epilachnini</taxon>
        <taxon>Henosepilachna</taxon>
    </lineage>
</organism>
<keyword evidence="1" id="KW-0479">Metal-binding</keyword>
<feature type="compositionally biased region" description="Acidic residues" evidence="5">
    <location>
        <begin position="82"/>
        <end position="94"/>
    </location>
</feature>
<protein>
    <recommendedName>
        <fullName evidence="6">PHD-type domain-containing protein</fullName>
    </recommendedName>
</protein>
<feature type="region of interest" description="Disordered" evidence="5">
    <location>
        <begin position="73"/>
        <end position="100"/>
    </location>
</feature>
<dbReference type="InterPro" id="IPR011011">
    <property type="entry name" value="Znf_FYVE_PHD"/>
</dbReference>
<feature type="domain" description="PHD-type" evidence="6">
    <location>
        <begin position="11"/>
        <end position="68"/>
    </location>
</feature>
<dbReference type="InterPro" id="IPR013083">
    <property type="entry name" value="Znf_RING/FYVE/PHD"/>
</dbReference>
<proteinExistence type="predicted"/>
<dbReference type="InterPro" id="IPR019787">
    <property type="entry name" value="Znf_PHD-finger"/>
</dbReference>